<dbReference type="EMBL" id="MHQL01000041">
    <property type="protein sequence ID" value="OHA02244.1"/>
    <property type="molecule type" value="Genomic_DNA"/>
</dbReference>
<gene>
    <name evidence="1" type="ORF">A3C16_04060</name>
</gene>
<comment type="caution">
    <text evidence="1">The sequence shown here is derived from an EMBL/GenBank/DDBJ whole genome shotgun (WGS) entry which is preliminary data.</text>
</comment>
<reference evidence="1 2" key="1">
    <citation type="journal article" date="2016" name="Nat. Commun.">
        <title>Thousands of microbial genomes shed light on interconnected biogeochemical processes in an aquifer system.</title>
        <authorList>
            <person name="Anantharaman K."/>
            <person name="Brown C.T."/>
            <person name="Hug L.A."/>
            <person name="Sharon I."/>
            <person name="Castelle C.J."/>
            <person name="Probst A.J."/>
            <person name="Thomas B.C."/>
            <person name="Singh A."/>
            <person name="Wilkins M.J."/>
            <person name="Karaoz U."/>
            <person name="Brodie E.L."/>
            <person name="Williams K.H."/>
            <person name="Hubbard S.S."/>
            <person name="Banfield J.F."/>
        </authorList>
    </citation>
    <scope>NUCLEOTIDE SEQUENCE [LARGE SCALE GENOMIC DNA]</scope>
</reference>
<proteinExistence type="predicted"/>
<evidence type="ECO:0000313" key="2">
    <source>
        <dbReference type="Proteomes" id="UP000177811"/>
    </source>
</evidence>
<accession>A0A1G2KSI1</accession>
<protein>
    <submittedName>
        <fullName evidence="1">Uncharacterized protein</fullName>
    </submittedName>
</protein>
<dbReference type="Proteomes" id="UP000177811">
    <property type="component" value="Unassembled WGS sequence"/>
</dbReference>
<sequence length="69" mass="8629">MNAPWWKKKFFKKQVITYITYNRIFVNHWTQNQPFRWRNSKIIFCKVMHKIILELNFFSSIMTVPSKKF</sequence>
<organism evidence="1 2">
    <name type="scientific">Candidatus Sungbacteria bacterium RIFCSPHIGHO2_02_FULL_51_29</name>
    <dbReference type="NCBI Taxonomy" id="1802273"/>
    <lineage>
        <taxon>Bacteria</taxon>
        <taxon>Candidatus Sungiibacteriota</taxon>
    </lineage>
</organism>
<evidence type="ECO:0000313" key="1">
    <source>
        <dbReference type="EMBL" id="OHA02244.1"/>
    </source>
</evidence>
<name>A0A1G2KSI1_9BACT</name>
<dbReference type="AlphaFoldDB" id="A0A1G2KSI1"/>